<comment type="caution">
    <text evidence="3">The sequence shown here is derived from an EMBL/GenBank/DDBJ whole genome shotgun (WGS) entry which is preliminary data.</text>
</comment>
<dbReference type="InterPro" id="IPR007349">
    <property type="entry name" value="DUF418"/>
</dbReference>
<dbReference type="EMBL" id="JAJJMN010000001">
    <property type="protein sequence ID" value="MCC9016176.1"/>
    <property type="molecule type" value="Genomic_DNA"/>
</dbReference>
<feature type="transmembrane region" description="Helical" evidence="1">
    <location>
        <begin position="285"/>
        <end position="304"/>
    </location>
</feature>
<feature type="transmembrane region" description="Helical" evidence="1">
    <location>
        <begin position="12"/>
        <end position="31"/>
    </location>
</feature>
<feature type="transmembrane region" description="Helical" evidence="1">
    <location>
        <begin position="81"/>
        <end position="98"/>
    </location>
</feature>
<organism evidence="3 4">
    <name type="scientific">Flavobacterium lipolyticum</name>
    <dbReference type="NCBI Taxonomy" id="2893754"/>
    <lineage>
        <taxon>Bacteria</taxon>
        <taxon>Pseudomonadati</taxon>
        <taxon>Bacteroidota</taxon>
        <taxon>Flavobacteriia</taxon>
        <taxon>Flavobacteriales</taxon>
        <taxon>Flavobacteriaceae</taxon>
        <taxon>Flavobacterium</taxon>
    </lineage>
</organism>
<sequence>MKQRIIGFDLARAYAIFGMFIVNFNMVFGSHNDQSTIAQFMSLFSGNSSSVFVILAGMGIALMTNRVEYTAAEKNKLRNTILKRAGFLFVIGLLLNLIWPADILHFYGCYMFIISFIIFLDKRFFLFLAAVAVFGFHLLIFIVPYETGWNIATFQYKDFYTLNGFIRNTFYNGWNAVFPWIAYFLLGMYLGRLNWSSIKMQKKMFVLGLLLYVSIALLQLLSGQFVLSENLHLFINADYLPPYLPFMLSTSGFALMLIAFFMYIGEKNGNNQYVQNFAPTGQMTLTHYISHLTIGLILFSALTGNDLVQYSTDPKATKPIYILLFSIAYFALSYYFSKLWARHFKNGPFEALMRKITR</sequence>
<feature type="transmembrane region" description="Helical" evidence="1">
    <location>
        <begin position="37"/>
        <end position="60"/>
    </location>
</feature>
<feature type="transmembrane region" description="Helical" evidence="1">
    <location>
        <begin position="243"/>
        <end position="264"/>
    </location>
</feature>
<dbReference type="Proteomes" id="UP001430700">
    <property type="component" value="Unassembled WGS sequence"/>
</dbReference>
<dbReference type="PANTHER" id="PTHR30590">
    <property type="entry name" value="INNER MEMBRANE PROTEIN"/>
    <property type="match status" value="1"/>
</dbReference>
<gene>
    <name evidence="3" type="ORF">LNQ34_00055</name>
</gene>
<dbReference type="RefSeq" id="WP_229998274.1">
    <property type="nucleotide sequence ID" value="NZ_JAJJMN010000001.1"/>
</dbReference>
<evidence type="ECO:0000313" key="3">
    <source>
        <dbReference type="EMBL" id="MCC9016176.1"/>
    </source>
</evidence>
<evidence type="ECO:0000256" key="1">
    <source>
        <dbReference type="SAM" id="Phobius"/>
    </source>
</evidence>
<proteinExistence type="predicted"/>
<name>A0ABS8LW07_9FLAO</name>
<keyword evidence="4" id="KW-1185">Reference proteome</keyword>
<feature type="transmembrane region" description="Helical" evidence="1">
    <location>
        <begin position="125"/>
        <end position="145"/>
    </location>
</feature>
<keyword evidence="1" id="KW-0472">Membrane</keyword>
<feature type="transmembrane region" description="Helical" evidence="1">
    <location>
        <begin position="104"/>
        <end position="120"/>
    </location>
</feature>
<accession>A0ABS8LW07</accession>
<keyword evidence="1" id="KW-0812">Transmembrane</keyword>
<feature type="domain" description="DUF418" evidence="2">
    <location>
        <begin position="199"/>
        <end position="357"/>
    </location>
</feature>
<dbReference type="PANTHER" id="PTHR30590:SF3">
    <property type="entry name" value="HYPOTHETICAL MEMBRANE SPANNING PROTEIN"/>
    <property type="match status" value="1"/>
</dbReference>
<feature type="transmembrane region" description="Helical" evidence="1">
    <location>
        <begin position="173"/>
        <end position="192"/>
    </location>
</feature>
<evidence type="ECO:0000259" key="2">
    <source>
        <dbReference type="Pfam" id="PF04235"/>
    </source>
</evidence>
<feature type="transmembrane region" description="Helical" evidence="1">
    <location>
        <begin position="204"/>
        <end position="223"/>
    </location>
</feature>
<keyword evidence="1" id="KW-1133">Transmembrane helix</keyword>
<dbReference type="InterPro" id="IPR052529">
    <property type="entry name" value="Bact_Transport_Assoc"/>
</dbReference>
<feature type="transmembrane region" description="Helical" evidence="1">
    <location>
        <begin position="319"/>
        <end position="336"/>
    </location>
</feature>
<protein>
    <submittedName>
        <fullName evidence="3">DUF418 domain-containing protein</fullName>
    </submittedName>
</protein>
<evidence type="ECO:0000313" key="4">
    <source>
        <dbReference type="Proteomes" id="UP001430700"/>
    </source>
</evidence>
<reference evidence="3" key="1">
    <citation type="submission" date="2021-11" db="EMBL/GenBank/DDBJ databases">
        <title>Description of novel Flavobacterium species.</title>
        <authorList>
            <person name="Saticioglu I.B."/>
            <person name="Ay H."/>
            <person name="Altun S."/>
            <person name="Duman M."/>
        </authorList>
    </citation>
    <scope>NUCLEOTIDE SEQUENCE</scope>
    <source>
        <strain evidence="3">F-126</strain>
    </source>
</reference>
<dbReference type="Pfam" id="PF04235">
    <property type="entry name" value="DUF418"/>
    <property type="match status" value="1"/>
</dbReference>